<dbReference type="PANTHER" id="PTHR21662">
    <property type="entry name" value="RECEPTOR PROTEIN-TYROSINE KINASE"/>
    <property type="match status" value="1"/>
</dbReference>
<gene>
    <name evidence="3" type="primary">Necator_chrI.g218</name>
    <name evidence="3" type="ORF">RB195_004097</name>
</gene>
<dbReference type="Proteomes" id="UP001303046">
    <property type="component" value="Unassembled WGS sequence"/>
</dbReference>
<protein>
    <recommendedName>
        <fullName evidence="2">Receptor L-domain domain-containing protein</fullName>
    </recommendedName>
</protein>
<evidence type="ECO:0000313" key="3">
    <source>
        <dbReference type="EMBL" id="KAK6725571.1"/>
    </source>
</evidence>
<organism evidence="3 4">
    <name type="scientific">Necator americanus</name>
    <name type="common">Human hookworm</name>
    <dbReference type="NCBI Taxonomy" id="51031"/>
    <lineage>
        <taxon>Eukaryota</taxon>
        <taxon>Metazoa</taxon>
        <taxon>Ecdysozoa</taxon>
        <taxon>Nematoda</taxon>
        <taxon>Chromadorea</taxon>
        <taxon>Rhabditida</taxon>
        <taxon>Rhabditina</taxon>
        <taxon>Rhabditomorpha</taxon>
        <taxon>Strongyloidea</taxon>
        <taxon>Ancylostomatidae</taxon>
        <taxon>Bunostominae</taxon>
        <taxon>Necator</taxon>
    </lineage>
</organism>
<comment type="caution">
    <text evidence="3">The sequence shown here is derived from an EMBL/GenBank/DDBJ whole genome shotgun (WGS) entry which is preliminary data.</text>
</comment>
<feature type="domain" description="Receptor L-domain" evidence="2">
    <location>
        <begin position="351"/>
        <end position="446"/>
    </location>
</feature>
<dbReference type="InterPro" id="IPR036941">
    <property type="entry name" value="Rcpt_L-dom_sf"/>
</dbReference>
<dbReference type="SUPFAM" id="SSF52058">
    <property type="entry name" value="L domain-like"/>
    <property type="match status" value="1"/>
</dbReference>
<dbReference type="InterPro" id="IPR000494">
    <property type="entry name" value="Rcpt_L-dom"/>
</dbReference>
<feature type="compositionally biased region" description="Basic and acidic residues" evidence="1">
    <location>
        <begin position="821"/>
        <end position="844"/>
    </location>
</feature>
<feature type="region of interest" description="Disordered" evidence="1">
    <location>
        <begin position="821"/>
        <end position="879"/>
    </location>
</feature>
<evidence type="ECO:0000256" key="1">
    <source>
        <dbReference type="SAM" id="MobiDB-lite"/>
    </source>
</evidence>
<evidence type="ECO:0000259" key="2">
    <source>
        <dbReference type="Pfam" id="PF01030"/>
    </source>
</evidence>
<dbReference type="InterPro" id="IPR053079">
    <property type="entry name" value="SPS2_domain"/>
</dbReference>
<accession>A0ABR1BGB2</accession>
<proteinExistence type="predicted"/>
<dbReference type="EMBL" id="JAVFWL010000001">
    <property type="protein sequence ID" value="KAK6725571.1"/>
    <property type="molecule type" value="Genomic_DNA"/>
</dbReference>
<dbReference type="Pfam" id="PF01030">
    <property type="entry name" value="Recep_L_domain"/>
    <property type="match status" value="1"/>
</dbReference>
<sequence>MSETGIADPGAKSLDIWMRKNWAPGHCLRSSFTSPLFSKNPTIRNIVASFSKSAISHNFKILEGVHISMYLTTLIIVMTPISLLFGVEAGSDSDKADSNTALSEDQRFTVDCDGKVIHVKTLMDRRLFPNLCANPREQVLVQPKVFPLRVKLLDFGFVKNITPTCEGPAILIAQNPALKEVIFNVDFLNNVPPKTIFIRGNRKLRRGTIDHFNRHASGQDFQIYGECSMPSAFWSFEQLSNCTSVYGTLFVNDTTVEIPAAKNNISFTGCILIVDSLLKNVDFLDNFVGFEYERRLCDHEISGNKDLCIKEPMELRKRFRGVLIEQPRHTDCTTTCGGGEVDDQYLLLVDGCDIIQGDMVIYNWTALPKNVDNLRSVRQINGSLRIANTSNLGTFDYFSNLEEVGSTSEGDDLESVPAVEVIGNEALDAFKLPLLKKVHSTNPNKITVQTMFYWNIGTQPRSLTKSSAMDEKLKFMTLPPPPYILSKKSRTLLECLVKEIVTCNPLIWRCNDREFVWGYQQPEAAHADVNVLVANNETFLKSYMLTLAPNGFLPKNNKSLTFERVKALMSNDVCIVIGNEKCPDCVIENLPIKPAGEHSYIYSGNKYSFKLKKVKQMGPCTTGYLYLVKYGPKEASVSEGKKSKKEEKRKMVLVHYYQWDNGVMPQGLHEILQLAVLCEPGKAICISNRRKEVFSMIHMFFTYIYVIKETIGLKDAFQLHTEKCNGSIMDRTEMLFVMAIIMEWAYQTRSIPETLIKKHTEWCQTYSIMNIFMKENKNIKLIHPDYLTKLDPEVKQEVLSVAYLAAPRFSNREFGAVKDAFHRKPVAERPKPAAKPGKDTPKGEDESEADPVCITDENPEFWNETMKTSVTGTPAAAKA</sequence>
<name>A0ABR1BGB2_NECAM</name>
<keyword evidence="4" id="KW-1185">Reference proteome</keyword>
<dbReference type="PANTHER" id="PTHR21662:SF59">
    <property type="entry name" value="RECEPTOR PROTEIN-TYROSINE KINASE"/>
    <property type="match status" value="1"/>
</dbReference>
<reference evidence="3 4" key="1">
    <citation type="submission" date="2023-08" db="EMBL/GenBank/DDBJ databases">
        <title>A Necator americanus chromosomal reference genome.</title>
        <authorList>
            <person name="Ilik V."/>
            <person name="Petrzelkova K.J."/>
            <person name="Pardy F."/>
            <person name="Fuh T."/>
            <person name="Niatou-Singa F.S."/>
            <person name="Gouil Q."/>
            <person name="Baker L."/>
            <person name="Ritchie M.E."/>
            <person name="Jex A.R."/>
            <person name="Gazzola D."/>
            <person name="Li H."/>
            <person name="Toshio Fujiwara R."/>
            <person name="Zhan B."/>
            <person name="Aroian R.V."/>
            <person name="Pafco B."/>
            <person name="Schwarz E.M."/>
        </authorList>
    </citation>
    <scope>NUCLEOTIDE SEQUENCE [LARGE SCALE GENOMIC DNA]</scope>
    <source>
        <strain evidence="3 4">Aroian</strain>
        <tissue evidence="3">Whole animal</tissue>
    </source>
</reference>
<evidence type="ECO:0000313" key="4">
    <source>
        <dbReference type="Proteomes" id="UP001303046"/>
    </source>
</evidence>
<dbReference type="Gene3D" id="3.80.20.20">
    <property type="entry name" value="Receptor L-domain"/>
    <property type="match status" value="1"/>
</dbReference>